<dbReference type="Proteomes" id="UP000428333">
    <property type="component" value="Linkage Group LG13"/>
</dbReference>
<name>A0A6A4KD67_9ERIC</name>
<organism evidence="2 3">
    <name type="scientific">Rhododendron williamsianum</name>
    <dbReference type="NCBI Taxonomy" id="262921"/>
    <lineage>
        <taxon>Eukaryota</taxon>
        <taxon>Viridiplantae</taxon>
        <taxon>Streptophyta</taxon>
        <taxon>Embryophyta</taxon>
        <taxon>Tracheophyta</taxon>
        <taxon>Spermatophyta</taxon>
        <taxon>Magnoliopsida</taxon>
        <taxon>eudicotyledons</taxon>
        <taxon>Gunneridae</taxon>
        <taxon>Pentapetalae</taxon>
        <taxon>asterids</taxon>
        <taxon>Ericales</taxon>
        <taxon>Ericaceae</taxon>
        <taxon>Ericoideae</taxon>
        <taxon>Rhodoreae</taxon>
        <taxon>Rhododendron</taxon>
    </lineage>
</organism>
<keyword evidence="3" id="KW-1185">Reference proteome</keyword>
<dbReference type="PANTHER" id="PTHR18063:SF6">
    <property type="entry name" value="UBIQUITIN CARBOXYL-TERMINAL HYDROLASE"/>
    <property type="match status" value="1"/>
</dbReference>
<dbReference type="AlphaFoldDB" id="A0A6A4KD67"/>
<dbReference type="EMBL" id="QEFC01003803">
    <property type="protein sequence ID" value="KAE9446193.1"/>
    <property type="molecule type" value="Genomic_DNA"/>
</dbReference>
<dbReference type="GO" id="GO:0071944">
    <property type="term" value="C:cell periphery"/>
    <property type="evidence" value="ECO:0007669"/>
    <property type="project" value="TreeGrafter"/>
</dbReference>
<dbReference type="GO" id="GO:0016807">
    <property type="term" value="F:cysteine-type carboxypeptidase activity"/>
    <property type="evidence" value="ECO:0007669"/>
    <property type="project" value="TreeGrafter"/>
</dbReference>
<accession>A0A6A4KD67</accession>
<gene>
    <name evidence="2" type="ORF">C3L33_21910</name>
</gene>
<dbReference type="InterPro" id="IPR007518">
    <property type="entry name" value="MINDY"/>
</dbReference>
<dbReference type="PANTHER" id="PTHR18063">
    <property type="entry name" value="NF-E2 INDUCIBLE PROTEIN"/>
    <property type="match status" value="1"/>
</dbReference>
<reference evidence="2 3" key="1">
    <citation type="journal article" date="2019" name="Genome Biol. Evol.">
        <title>The Rhododendron genome and chromosomal organization provide insight into shared whole-genome duplications across the heath family (Ericaceae).</title>
        <authorList>
            <person name="Soza V.L."/>
            <person name="Lindsley D."/>
            <person name="Waalkes A."/>
            <person name="Ramage E."/>
            <person name="Patwardhan R.P."/>
            <person name="Burton J.N."/>
            <person name="Adey A."/>
            <person name="Kumar A."/>
            <person name="Qiu R."/>
            <person name="Shendure J."/>
            <person name="Hall B."/>
        </authorList>
    </citation>
    <scope>NUCLEOTIDE SEQUENCE [LARGE SCALE GENOMIC DNA]</scope>
    <source>
        <strain evidence="2">RSF 1966-606</strain>
    </source>
</reference>
<comment type="caution">
    <text evidence="2">The sequence shown here is derived from an EMBL/GenBank/DDBJ whole genome shotgun (WGS) entry which is preliminary data.</text>
</comment>
<dbReference type="GO" id="GO:1990380">
    <property type="term" value="F:K48-linked deubiquitinase activity"/>
    <property type="evidence" value="ECO:0007669"/>
    <property type="project" value="InterPro"/>
</dbReference>
<feature type="domain" description="MINDY deubiquitinase" evidence="1">
    <location>
        <begin position="31"/>
        <end position="138"/>
    </location>
</feature>
<evidence type="ECO:0000313" key="2">
    <source>
        <dbReference type="EMBL" id="KAE9446193.1"/>
    </source>
</evidence>
<evidence type="ECO:0000313" key="3">
    <source>
        <dbReference type="Proteomes" id="UP000428333"/>
    </source>
</evidence>
<dbReference type="GO" id="GO:0005829">
    <property type="term" value="C:cytosol"/>
    <property type="evidence" value="ECO:0007669"/>
    <property type="project" value="TreeGrafter"/>
</dbReference>
<protein>
    <recommendedName>
        <fullName evidence="1">MINDY deubiquitinase domain-containing protein</fullName>
    </recommendedName>
</protein>
<dbReference type="GO" id="GO:0071108">
    <property type="term" value="P:protein K48-linked deubiquitination"/>
    <property type="evidence" value="ECO:0007669"/>
    <property type="project" value="TreeGrafter"/>
</dbReference>
<evidence type="ECO:0000259" key="1">
    <source>
        <dbReference type="Pfam" id="PF04424"/>
    </source>
</evidence>
<feature type="non-terminal residue" evidence="2">
    <location>
        <position position="1"/>
    </location>
</feature>
<dbReference type="Pfam" id="PF04424">
    <property type="entry name" value="MINDY_DUB"/>
    <property type="match status" value="1"/>
</dbReference>
<dbReference type="GO" id="GO:0004843">
    <property type="term" value="F:cysteine-type deubiquitinase activity"/>
    <property type="evidence" value="ECO:0007669"/>
    <property type="project" value="InterPro"/>
</dbReference>
<proteinExistence type="predicted"/>
<dbReference type="InterPro" id="IPR033979">
    <property type="entry name" value="MINDY_domain"/>
</dbReference>
<dbReference type="OrthoDB" id="10261212at2759"/>
<sequence>MVKVSFLPLNFPDYVLMLVLCFDDQDVPSWIGNVLLLKNNLSLSPDITEVSQEKLLSLVAERLIDSNSNVNSKDAEYAQNQQQNIADAIDLLPRLATGIDVNIKFLRIHDFEFTPECAIFDLLDIPLYHGWIVDPQTEPNPGDDVVEVVSVGEVVVAVALGKAVDGDDARAFLAIAPRIVVTAIHRIKLSLQSFPASLLEPSQPPQPIDPLIGISLSRGSAPPTAISAAVHCIKLPHATATS</sequence>